<comment type="caution">
    <text evidence="2">The sequence shown here is derived from an EMBL/GenBank/DDBJ whole genome shotgun (WGS) entry which is preliminary data.</text>
</comment>
<name>A0ABP5JBD6_9ACTN</name>
<proteinExistence type="predicted"/>
<keyword evidence="3" id="KW-1185">Reference proteome</keyword>
<evidence type="ECO:0000313" key="3">
    <source>
        <dbReference type="Proteomes" id="UP001501161"/>
    </source>
</evidence>
<dbReference type="EMBL" id="BAAAMQ010000017">
    <property type="protein sequence ID" value="GAA2115382.1"/>
    <property type="molecule type" value="Genomic_DNA"/>
</dbReference>
<sequence>MDCRARVAPYWLTSCCELGASKIRSPPAGQCGGNYGTISAKWLQSVTPISSGAENRRSEPGVDDCGPSRIDRRFGPKFYVPSESPARRRAARSSRRAERLLDLLGPLAEASSGEVSPRSHPEHEETGAWGCSDAVRSP</sequence>
<feature type="compositionally biased region" description="Basic and acidic residues" evidence="1">
    <location>
        <begin position="117"/>
        <end position="126"/>
    </location>
</feature>
<feature type="region of interest" description="Disordered" evidence="1">
    <location>
        <begin position="103"/>
        <end position="138"/>
    </location>
</feature>
<feature type="region of interest" description="Disordered" evidence="1">
    <location>
        <begin position="76"/>
        <end position="95"/>
    </location>
</feature>
<evidence type="ECO:0000313" key="2">
    <source>
        <dbReference type="EMBL" id="GAA2115382.1"/>
    </source>
</evidence>
<feature type="region of interest" description="Disordered" evidence="1">
    <location>
        <begin position="49"/>
        <end position="71"/>
    </location>
</feature>
<dbReference type="Proteomes" id="UP001501161">
    <property type="component" value="Unassembled WGS sequence"/>
</dbReference>
<protein>
    <submittedName>
        <fullName evidence="2">Uncharacterized protein</fullName>
    </submittedName>
</protein>
<organism evidence="2 3">
    <name type="scientific">Nocardioides furvisabuli</name>
    <dbReference type="NCBI Taxonomy" id="375542"/>
    <lineage>
        <taxon>Bacteria</taxon>
        <taxon>Bacillati</taxon>
        <taxon>Actinomycetota</taxon>
        <taxon>Actinomycetes</taxon>
        <taxon>Propionibacteriales</taxon>
        <taxon>Nocardioidaceae</taxon>
        <taxon>Nocardioides</taxon>
    </lineage>
</organism>
<reference evidence="3" key="1">
    <citation type="journal article" date="2019" name="Int. J. Syst. Evol. Microbiol.">
        <title>The Global Catalogue of Microorganisms (GCM) 10K type strain sequencing project: providing services to taxonomists for standard genome sequencing and annotation.</title>
        <authorList>
            <consortium name="The Broad Institute Genomics Platform"/>
            <consortium name="The Broad Institute Genome Sequencing Center for Infectious Disease"/>
            <person name="Wu L."/>
            <person name="Ma J."/>
        </authorList>
    </citation>
    <scope>NUCLEOTIDE SEQUENCE [LARGE SCALE GENOMIC DNA]</scope>
    <source>
        <strain evidence="3">JCM 13813</strain>
    </source>
</reference>
<accession>A0ABP5JBD6</accession>
<gene>
    <name evidence="2" type="ORF">GCM10009726_34120</name>
</gene>
<evidence type="ECO:0000256" key="1">
    <source>
        <dbReference type="SAM" id="MobiDB-lite"/>
    </source>
</evidence>